<evidence type="ECO:0000259" key="2">
    <source>
        <dbReference type="Pfam" id="PF00535"/>
    </source>
</evidence>
<protein>
    <submittedName>
        <fullName evidence="3">Glycosyltransferase</fullName>
    </submittedName>
</protein>
<feature type="domain" description="Glycosyltransferase 2-like" evidence="2">
    <location>
        <begin position="46"/>
        <end position="166"/>
    </location>
</feature>
<dbReference type="RefSeq" id="WP_073069048.1">
    <property type="nucleotide sequence ID" value="NZ_MPPI01000001.1"/>
</dbReference>
<dbReference type="Pfam" id="PF00535">
    <property type="entry name" value="Glycos_transf_2"/>
    <property type="match status" value="1"/>
</dbReference>
<dbReference type="SUPFAM" id="SSF53448">
    <property type="entry name" value="Nucleotide-diphospho-sugar transferases"/>
    <property type="match status" value="1"/>
</dbReference>
<organism evidence="3 4">
    <name type="scientific">Phormidesmis priestleyi ULC007</name>
    <dbReference type="NCBI Taxonomy" id="1920490"/>
    <lineage>
        <taxon>Bacteria</taxon>
        <taxon>Bacillati</taxon>
        <taxon>Cyanobacteriota</taxon>
        <taxon>Cyanophyceae</taxon>
        <taxon>Leptolyngbyales</taxon>
        <taxon>Leptolyngbyaceae</taxon>
        <taxon>Phormidesmis</taxon>
    </lineage>
</organism>
<sequence length="334" mass="39036">MRTKAHHLSLEDLPTPPAGKTGFPWTEQSQPSPDRLPDGSEYPRISIVTPSYNQGAFLEETIRSVLLQSYPNLEYIIMDGGSTDNSVEIIKKYESFLTYWVSKPDNGQTNAINEGFSYINGEIFTWLNSDDVYTPDVLRNIAKAFWKDNFNLCYGQCEFVDTEGGFLFSWPYVENLTLSTILEKNLIPQPSCFLNTQSIRESGLLDERLQYAFDYEYWVRLLLRDAKVTSIPVVLSKYRLHDLSKTQSSRHKFDVEMERIHQEVLEQNDTNRIRRAIAKCYARFANEHYFWHHDRARSMFYFHKMLQTDPFACDLLGLKVYVKNLLNRKHYAKS</sequence>
<evidence type="ECO:0000256" key="1">
    <source>
        <dbReference type="SAM" id="MobiDB-lite"/>
    </source>
</evidence>
<dbReference type="Gene3D" id="3.90.550.10">
    <property type="entry name" value="Spore Coat Polysaccharide Biosynthesis Protein SpsA, Chain A"/>
    <property type="match status" value="1"/>
</dbReference>
<dbReference type="Proteomes" id="UP000238634">
    <property type="component" value="Unassembled WGS sequence"/>
</dbReference>
<name>A0A2T1DNF5_9CYAN</name>
<dbReference type="CDD" id="cd06433">
    <property type="entry name" value="GT_2_WfgS_like"/>
    <property type="match status" value="1"/>
</dbReference>
<feature type="region of interest" description="Disordered" evidence="1">
    <location>
        <begin position="1"/>
        <end position="43"/>
    </location>
</feature>
<keyword evidence="3" id="KW-0808">Transferase</keyword>
<gene>
    <name evidence="3" type="ORF">C7B65_01010</name>
</gene>
<proteinExistence type="predicted"/>
<keyword evidence="4" id="KW-1185">Reference proteome</keyword>
<dbReference type="InterPro" id="IPR001173">
    <property type="entry name" value="Glyco_trans_2-like"/>
</dbReference>
<reference evidence="3 4" key="1">
    <citation type="submission" date="2018-02" db="EMBL/GenBank/DDBJ databases">
        <authorList>
            <person name="Cohen D.B."/>
            <person name="Kent A.D."/>
        </authorList>
    </citation>
    <scope>NUCLEOTIDE SEQUENCE [LARGE SCALE GENOMIC DNA]</scope>
    <source>
        <strain evidence="3 4">ULC007</strain>
    </source>
</reference>
<dbReference type="STRING" id="1920490.GCA_001895925_00751"/>
<dbReference type="PANTHER" id="PTHR22916:SF65">
    <property type="entry name" value="SLR1065 PROTEIN"/>
    <property type="match status" value="1"/>
</dbReference>
<comment type="caution">
    <text evidence="3">The sequence shown here is derived from an EMBL/GenBank/DDBJ whole genome shotgun (WGS) entry which is preliminary data.</text>
</comment>
<evidence type="ECO:0000313" key="3">
    <source>
        <dbReference type="EMBL" id="PSB22026.1"/>
    </source>
</evidence>
<dbReference type="OrthoDB" id="396512at2"/>
<reference evidence="3 4" key="2">
    <citation type="submission" date="2018-03" db="EMBL/GenBank/DDBJ databases">
        <title>The ancient ancestry and fast evolution of plastids.</title>
        <authorList>
            <person name="Moore K.R."/>
            <person name="Magnabosco C."/>
            <person name="Momper L."/>
            <person name="Gold D.A."/>
            <person name="Bosak T."/>
            <person name="Fournier G.P."/>
        </authorList>
    </citation>
    <scope>NUCLEOTIDE SEQUENCE [LARGE SCALE GENOMIC DNA]</scope>
    <source>
        <strain evidence="3 4">ULC007</strain>
    </source>
</reference>
<dbReference type="EMBL" id="PVWG01000001">
    <property type="protein sequence ID" value="PSB22026.1"/>
    <property type="molecule type" value="Genomic_DNA"/>
</dbReference>
<accession>A0A2T1DNF5</accession>
<dbReference type="GO" id="GO:0016740">
    <property type="term" value="F:transferase activity"/>
    <property type="evidence" value="ECO:0007669"/>
    <property type="project" value="UniProtKB-KW"/>
</dbReference>
<dbReference type="AlphaFoldDB" id="A0A2T1DNF5"/>
<dbReference type="InterPro" id="IPR029044">
    <property type="entry name" value="Nucleotide-diphossugar_trans"/>
</dbReference>
<evidence type="ECO:0000313" key="4">
    <source>
        <dbReference type="Proteomes" id="UP000238634"/>
    </source>
</evidence>
<dbReference type="PANTHER" id="PTHR22916">
    <property type="entry name" value="GLYCOSYLTRANSFERASE"/>
    <property type="match status" value="1"/>
</dbReference>